<protein>
    <submittedName>
        <fullName evidence="2">Uncharacterized protein</fullName>
    </submittedName>
</protein>
<evidence type="ECO:0000256" key="1">
    <source>
        <dbReference type="SAM" id="MobiDB-lite"/>
    </source>
</evidence>
<dbReference type="HOGENOM" id="CLU_179332_0_0_11"/>
<name>A0A076MS61_AMYME</name>
<evidence type="ECO:0000313" key="3">
    <source>
        <dbReference type="Proteomes" id="UP000062973"/>
    </source>
</evidence>
<proteinExistence type="predicted"/>
<dbReference type="eggNOG" id="ENOG50331QG">
    <property type="taxonomic scope" value="Bacteria"/>
</dbReference>
<organism evidence="2 3">
    <name type="scientific">Amycolatopsis methanolica 239</name>
    <dbReference type="NCBI Taxonomy" id="1068978"/>
    <lineage>
        <taxon>Bacteria</taxon>
        <taxon>Bacillati</taxon>
        <taxon>Actinomycetota</taxon>
        <taxon>Actinomycetes</taxon>
        <taxon>Pseudonocardiales</taxon>
        <taxon>Pseudonocardiaceae</taxon>
        <taxon>Amycolatopsis</taxon>
        <taxon>Amycolatopsis methanolica group</taxon>
    </lineage>
</organism>
<dbReference type="KEGG" id="amq:AMETH_3621"/>
<sequence>MSTSETGHVTGTRDKDYNIIWFVEACLSNTLRLERYIADAKRDGDTELAEFFRRARGESRTGAEQGKALLRQRLADGGTSSVDETGLGPTDEAVG</sequence>
<keyword evidence="3" id="KW-1185">Reference proteome</keyword>
<dbReference type="Proteomes" id="UP000062973">
    <property type="component" value="Chromosome"/>
</dbReference>
<dbReference type="RefSeq" id="WP_017982547.1">
    <property type="nucleotide sequence ID" value="NZ_AQUL01000001.1"/>
</dbReference>
<dbReference type="PATRIC" id="fig|1068978.7.peg.3870"/>
<reference evidence="2 3" key="1">
    <citation type="submission" date="2014-07" db="EMBL/GenBank/DDBJ databases">
        <title>Whole Genome Sequence of the Amycolatopsis methanolica 239.</title>
        <authorList>
            <person name="Tang B."/>
        </authorList>
    </citation>
    <scope>NUCLEOTIDE SEQUENCE [LARGE SCALE GENOMIC DNA]</scope>
    <source>
        <strain evidence="2 3">239</strain>
    </source>
</reference>
<dbReference type="STRING" id="1068978.AMETH_3621"/>
<dbReference type="AlphaFoldDB" id="A0A076MS61"/>
<feature type="region of interest" description="Disordered" evidence="1">
    <location>
        <begin position="57"/>
        <end position="95"/>
    </location>
</feature>
<gene>
    <name evidence="2" type="ORF">AMETH_3621</name>
</gene>
<dbReference type="OrthoDB" id="495805at2"/>
<dbReference type="EMBL" id="CP009110">
    <property type="protein sequence ID" value="AIJ23713.1"/>
    <property type="molecule type" value="Genomic_DNA"/>
</dbReference>
<evidence type="ECO:0000313" key="2">
    <source>
        <dbReference type="EMBL" id="AIJ23713.1"/>
    </source>
</evidence>
<accession>A0A076MS61</accession>